<dbReference type="PANTHER" id="PTHR30603:SF47">
    <property type="entry name" value="RNA POLYMERASE SIGMA FACTOR SIGD, CHLOROPLASTIC"/>
    <property type="match status" value="1"/>
</dbReference>
<name>A0A402BI96_9CHLR</name>
<keyword evidence="9" id="KW-1185">Reference proteome</keyword>
<sequence length="333" mass="38445">MKSTVETDAAAQMTIDTIQRIEADPEVLSLNDSSRFYRYEIGQVDLLSSDEVKSLAQRIEKARAVIGKRQQRGLQRVPKEPKEVEATREANEAKHLLVEANLRLVLHIARKYKGFGVDLMDLVQEGNIGLMHAVEKFDYKKGYRFSTYATWWIRQYVTRALVEQAHMIRVPLYKVEEIKRLGRVRRRIQQEHGLENEPTLEQLAHQMEISVQQVITLLSTNQETVSLDMPRKGGDDEISLSDILEDDPIYSPERIVISETLKEHIHDMLDTLTLRERRVIQLRYGLDGLGEHSLSETGKKLGLSHEAVRQVEFRALRKLDPPSRNKRLQDFLG</sequence>
<dbReference type="OrthoDB" id="147018at2"/>
<comment type="similarity">
    <text evidence="5">Belongs to the sigma-70 factor family.</text>
</comment>
<dbReference type="SUPFAM" id="SSF88946">
    <property type="entry name" value="Sigma2 domain of RNA polymerase sigma factors"/>
    <property type="match status" value="1"/>
</dbReference>
<dbReference type="InterPro" id="IPR013324">
    <property type="entry name" value="RNA_pol_sigma_r3/r4-like"/>
</dbReference>
<keyword evidence="4 5" id="KW-0804">Transcription</keyword>
<evidence type="ECO:0000256" key="4">
    <source>
        <dbReference type="ARBA" id="ARBA00023163"/>
    </source>
</evidence>
<dbReference type="GO" id="GO:0003677">
    <property type="term" value="F:DNA binding"/>
    <property type="evidence" value="ECO:0007669"/>
    <property type="project" value="UniProtKB-KW"/>
</dbReference>
<dbReference type="GO" id="GO:0006352">
    <property type="term" value="P:DNA-templated transcription initiation"/>
    <property type="evidence" value="ECO:0007669"/>
    <property type="project" value="InterPro"/>
</dbReference>
<dbReference type="AlphaFoldDB" id="A0A402BI96"/>
<dbReference type="InterPro" id="IPR007630">
    <property type="entry name" value="RNA_pol_sigma70_r4"/>
</dbReference>
<evidence type="ECO:0000256" key="5">
    <source>
        <dbReference type="RuleBase" id="RU362124"/>
    </source>
</evidence>
<dbReference type="Pfam" id="PF04539">
    <property type="entry name" value="Sigma70_r3"/>
    <property type="match status" value="1"/>
</dbReference>
<dbReference type="Pfam" id="PF04542">
    <property type="entry name" value="Sigma70_r2"/>
    <property type="match status" value="1"/>
</dbReference>
<dbReference type="InterPro" id="IPR014284">
    <property type="entry name" value="RNA_pol_sigma-70_dom"/>
</dbReference>
<dbReference type="InterPro" id="IPR000943">
    <property type="entry name" value="RNA_pol_sigma70"/>
</dbReference>
<dbReference type="PRINTS" id="PR00046">
    <property type="entry name" value="SIGMA70FCT"/>
</dbReference>
<feature type="domain" description="RNA polymerase sigma-70" evidence="7">
    <location>
        <begin position="293"/>
        <end position="319"/>
    </location>
</feature>
<gene>
    <name evidence="8" type="primary">sigA_3</name>
    <name evidence="8" type="ORF">KDA_65340</name>
</gene>
<dbReference type="PANTHER" id="PTHR30603">
    <property type="entry name" value="RNA POLYMERASE SIGMA FACTOR RPO"/>
    <property type="match status" value="1"/>
</dbReference>
<proteinExistence type="inferred from homology"/>
<dbReference type="Pfam" id="PF04545">
    <property type="entry name" value="Sigma70_r4"/>
    <property type="match status" value="1"/>
</dbReference>
<dbReference type="SUPFAM" id="SSF88659">
    <property type="entry name" value="Sigma3 and sigma4 domains of RNA polymerase sigma factors"/>
    <property type="match status" value="2"/>
</dbReference>
<organism evidence="8 9">
    <name type="scientific">Dictyobacter alpinus</name>
    <dbReference type="NCBI Taxonomy" id="2014873"/>
    <lineage>
        <taxon>Bacteria</taxon>
        <taxon>Bacillati</taxon>
        <taxon>Chloroflexota</taxon>
        <taxon>Ktedonobacteria</taxon>
        <taxon>Ktedonobacterales</taxon>
        <taxon>Dictyobacteraceae</taxon>
        <taxon>Dictyobacter</taxon>
    </lineage>
</organism>
<protein>
    <recommendedName>
        <fullName evidence="5">RNA polymerase sigma factor</fullName>
    </recommendedName>
</protein>
<dbReference type="RefSeq" id="WP_126631060.1">
    <property type="nucleotide sequence ID" value="NZ_BIFT01000002.1"/>
</dbReference>
<comment type="caution">
    <text evidence="8">The sequence shown here is derived from an EMBL/GenBank/DDBJ whole genome shotgun (WGS) entry which is preliminary data.</text>
</comment>
<feature type="domain" description="RNA polymerase sigma-70" evidence="6">
    <location>
        <begin position="121"/>
        <end position="134"/>
    </location>
</feature>
<keyword evidence="1 5" id="KW-0805">Transcription regulation</keyword>
<dbReference type="Gene3D" id="1.10.601.10">
    <property type="entry name" value="RNA Polymerase Primary Sigma Factor"/>
    <property type="match status" value="1"/>
</dbReference>
<comment type="function">
    <text evidence="5">Sigma factors are initiation factors that promote the attachment of RNA polymerase to specific initiation sites and are then released.</text>
</comment>
<dbReference type="Gene3D" id="1.10.10.10">
    <property type="entry name" value="Winged helix-like DNA-binding domain superfamily/Winged helix DNA-binding domain"/>
    <property type="match status" value="2"/>
</dbReference>
<dbReference type="InterPro" id="IPR036388">
    <property type="entry name" value="WH-like_DNA-bd_sf"/>
</dbReference>
<evidence type="ECO:0000313" key="8">
    <source>
        <dbReference type="EMBL" id="GCE31050.1"/>
    </source>
</evidence>
<evidence type="ECO:0000313" key="9">
    <source>
        <dbReference type="Proteomes" id="UP000287171"/>
    </source>
</evidence>
<dbReference type="CDD" id="cd06171">
    <property type="entry name" value="Sigma70_r4"/>
    <property type="match status" value="1"/>
</dbReference>
<dbReference type="InterPro" id="IPR007624">
    <property type="entry name" value="RNA_pol_sigma70_r3"/>
</dbReference>
<evidence type="ECO:0000256" key="2">
    <source>
        <dbReference type="ARBA" id="ARBA00023082"/>
    </source>
</evidence>
<dbReference type="GO" id="GO:0016987">
    <property type="term" value="F:sigma factor activity"/>
    <property type="evidence" value="ECO:0007669"/>
    <property type="project" value="UniProtKB-KW"/>
</dbReference>
<keyword evidence="3 5" id="KW-0238">DNA-binding</keyword>
<accession>A0A402BI96</accession>
<dbReference type="NCBIfam" id="TIGR02937">
    <property type="entry name" value="sigma70-ECF"/>
    <property type="match status" value="1"/>
</dbReference>
<reference evidence="9" key="1">
    <citation type="submission" date="2018-12" db="EMBL/GenBank/DDBJ databases">
        <title>Tengunoibacter tsumagoiensis gen. nov., sp. nov., Dictyobacter kobayashii sp. nov., D. alpinus sp. nov., and D. joshuensis sp. nov. and description of Dictyobacteraceae fam. nov. within the order Ktedonobacterales isolated from Tengu-no-mugimeshi.</title>
        <authorList>
            <person name="Wang C.M."/>
            <person name="Zheng Y."/>
            <person name="Sakai Y."/>
            <person name="Toyoda A."/>
            <person name="Minakuchi Y."/>
            <person name="Abe K."/>
            <person name="Yokota A."/>
            <person name="Yabe S."/>
        </authorList>
    </citation>
    <scope>NUCLEOTIDE SEQUENCE [LARGE SCALE GENOMIC DNA]</scope>
    <source>
        <strain evidence="9">Uno16</strain>
    </source>
</reference>
<dbReference type="Proteomes" id="UP000287171">
    <property type="component" value="Unassembled WGS sequence"/>
</dbReference>
<dbReference type="InterPro" id="IPR013325">
    <property type="entry name" value="RNA_pol_sigma_r2"/>
</dbReference>
<evidence type="ECO:0000259" key="6">
    <source>
        <dbReference type="PROSITE" id="PS00715"/>
    </source>
</evidence>
<evidence type="ECO:0000259" key="7">
    <source>
        <dbReference type="PROSITE" id="PS00716"/>
    </source>
</evidence>
<dbReference type="InterPro" id="IPR050239">
    <property type="entry name" value="Sigma-70_RNA_pol_init_factors"/>
</dbReference>
<keyword evidence="2 5" id="KW-0731">Sigma factor</keyword>
<evidence type="ECO:0000256" key="1">
    <source>
        <dbReference type="ARBA" id="ARBA00023015"/>
    </source>
</evidence>
<dbReference type="PROSITE" id="PS00716">
    <property type="entry name" value="SIGMA70_2"/>
    <property type="match status" value="1"/>
</dbReference>
<dbReference type="PROSITE" id="PS00715">
    <property type="entry name" value="SIGMA70_1"/>
    <property type="match status" value="1"/>
</dbReference>
<dbReference type="InterPro" id="IPR007627">
    <property type="entry name" value="RNA_pol_sigma70_r2"/>
</dbReference>
<dbReference type="EMBL" id="BIFT01000002">
    <property type="protein sequence ID" value="GCE31050.1"/>
    <property type="molecule type" value="Genomic_DNA"/>
</dbReference>
<evidence type="ECO:0000256" key="3">
    <source>
        <dbReference type="ARBA" id="ARBA00023125"/>
    </source>
</evidence>